<dbReference type="Proteomes" id="UP001156881">
    <property type="component" value="Unassembled WGS sequence"/>
</dbReference>
<comment type="caution">
    <text evidence="1">The sequence shown here is derived from an EMBL/GenBank/DDBJ whole genome shotgun (WGS) entry which is preliminary data.</text>
</comment>
<reference evidence="2" key="1">
    <citation type="journal article" date="2019" name="Int. J. Syst. Evol. Microbiol.">
        <title>The Global Catalogue of Microorganisms (GCM) 10K type strain sequencing project: providing services to taxonomists for standard genome sequencing and annotation.</title>
        <authorList>
            <consortium name="The Broad Institute Genomics Platform"/>
            <consortium name="The Broad Institute Genome Sequencing Center for Infectious Disease"/>
            <person name="Wu L."/>
            <person name="Ma J."/>
        </authorList>
    </citation>
    <scope>NUCLEOTIDE SEQUENCE [LARGE SCALE GENOMIC DNA]</scope>
    <source>
        <strain evidence="2">NBRC 107710</strain>
    </source>
</reference>
<dbReference type="EMBL" id="BSPG01000010">
    <property type="protein sequence ID" value="GLS44255.1"/>
    <property type="molecule type" value="Genomic_DNA"/>
</dbReference>
<evidence type="ECO:0000313" key="1">
    <source>
        <dbReference type="EMBL" id="GLS44255.1"/>
    </source>
</evidence>
<proteinExistence type="predicted"/>
<name>A0ABQ6D2H2_9HYPH</name>
<organism evidence="1 2">
    <name type="scientific">Methylobacterium brachythecii</name>
    <dbReference type="NCBI Taxonomy" id="1176177"/>
    <lineage>
        <taxon>Bacteria</taxon>
        <taxon>Pseudomonadati</taxon>
        <taxon>Pseudomonadota</taxon>
        <taxon>Alphaproteobacteria</taxon>
        <taxon>Hyphomicrobiales</taxon>
        <taxon>Methylobacteriaceae</taxon>
        <taxon>Methylobacterium</taxon>
    </lineage>
</organism>
<keyword evidence="2" id="KW-1185">Reference proteome</keyword>
<accession>A0ABQ6D2H2</accession>
<evidence type="ECO:0000313" key="2">
    <source>
        <dbReference type="Proteomes" id="UP001156881"/>
    </source>
</evidence>
<protein>
    <submittedName>
        <fullName evidence="1">Uncharacterized protein</fullName>
    </submittedName>
</protein>
<gene>
    <name evidence="1" type="ORF">GCM10007884_22430</name>
</gene>
<sequence>MLGLGNDLRVTISDVVNVSIEKFIGIWPHSITTIRNGIMAVRTYNRQEAERRRRRECSGSPTFCPGLG</sequence>